<name>A0A6F8ZHG7_9FIRM</name>
<proteinExistence type="predicted"/>
<dbReference type="EMBL" id="LR778114">
    <property type="protein sequence ID" value="CAB1129327.1"/>
    <property type="molecule type" value="Genomic_DNA"/>
</dbReference>
<evidence type="ECO:0000313" key="1">
    <source>
        <dbReference type="EMBL" id="CAB1129327.1"/>
    </source>
</evidence>
<keyword evidence="2" id="KW-1185">Reference proteome</keyword>
<sequence length="40" mass="4572">MMAIRTPPSPFLIRICKLWAAPGLSLPLFVPIVKHVEKWN</sequence>
<accession>A0A6F8ZHG7</accession>
<protein>
    <submittedName>
        <fullName evidence="1">Uncharacterized protein</fullName>
    </submittedName>
</protein>
<dbReference type="Proteomes" id="UP000503399">
    <property type="component" value="Chromosome"/>
</dbReference>
<dbReference type="KEGG" id="hfv:R50_1826"/>
<reference evidence="1 2" key="1">
    <citation type="submission" date="2020-02" db="EMBL/GenBank/DDBJ databases">
        <authorList>
            <person name="Hogendoorn C."/>
        </authorList>
    </citation>
    <scope>NUCLEOTIDE SEQUENCE [LARGE SCALE GENOMIC DNA]</scope>
    <source>
        <strain evidence="1">R501</strain>
    </source>
</reference>
<evidence type="ECO:0000313" key="2">
    <source>
        <dbReference type="Proteomes" id="UP000503399"/>
    </source>
</evidence>
<dbReference type="AlphaFoldDB" id="A0A6F8ZHG7"/>
<organism evidence="1 2">
    <name type="scientific">Candidatus Hydrogenisulfobacillus filiaventi</name>
    <dbReference type="NCBI Taxonomy" id="2707344"/>
    <lineage>
        <taxon>Bacteria</taxon>
        <taxon>Bacillati</taxon>
        <taxon>Bacillota</taxon>
        <taxon>Clostridia</taxon>
        <taxon>Eubacteriales</taxon>
        <taxon>Clostridiales Family XVII. Incertae Sedis</taxon>
        <taxon>Candidatus Hydrogenisulfobacillus</taxon>
    </lineage>
</organism>
<gene>
    <name evidence="1" type="ORF">R50_1826</name>
</gene>